<evidence type="ECO:0000256" key="5">
    <source>
        <dbReference type="ARBA" id="ARBA00023242"/>
    </source>
</evidence>
<dbReference type="PANTHER" id="PTHR15741">
    <property type="entry name" value="BASIC HELIX-LOOP-HELIX ZIP TRANSCRIPTION FACTOR"/>
    <property type="match status" value="1"/>
</dbReference>
<gene>
    <name evidence="7" type="ORF">ASZ78_002070</name>
</gene>
<name>A0A226NA54_CALSU</name>
<organism evidence="7 8">
    <name type="scientific">Callipepla squamata</name>
    <name type="common">Scaled quail</name>
    <dbReference type="NCBI Taxonomy" id="9009"/>
    <lineage>
        <taxon>Eukaryota</taxon>
        <taxon>Metazoa</taxon>
        <taxon>Chordata</taxon>
        <taxon>Craniata</taxon>
        <taxon>Vertebrata</taxon>
        <taxon>Euteleostomi</taxon>
        <taxon>Archelosauria</taxon>
        <taxon>Archosauria</taxon>
        <taxon>Dinosauria</taxon>
        <taxon>Saurischia</taxon>
        <taxon>Theropoda</taxon>
        <taxon>Coelurosauria</taxon>
        <taxon>Aves</taxon>
        <taxon>Neognathae</taxon>
        <taxon>Galloanserae</taxon>
        <taxon>Galliformes</taxon>
        <taxon>Odontophoridae</taxon>
        <taxon>Callipepla</taxon>
    </lineage>
</organism>
<evidence type="ECO:0000313" key="8">
    <source>
        <dbReference type="Proteomes" id="UP000198323"/>
    </source>
</evidence>
<evidence type="ECO:0000256" key="2">
    <source>
        <dbReference type="ARBA" id="ARBA00023015"/>
    </source>
</evidence>
<keyword evidence="6" id="KW-0812">Transmembrane</keyword>
<evidence type="ECO:0000256" key="1">
    <source>
        <dbReference type="ARBA" id="ARBA00004123"/>
    </source>
</evidence>
<dbReference type="GO" id="GO:0000981">
    <property type="term" value="F:DNA-binding transcription factor activity, RNA polymerase II-specific"/>
    <property type="evidence" value="ECO:0007669"/>
    <property type="project" value="TreeGrafter"/>
</dbReference>
<sequence length="147" mass="16768">MRNSGSIRKDALDHSCQQRLPATGVPVTWQRFDHVRSMFDEYVRNSTLQNWKFWIVSFPIDLLDMRGKVRSSVDRKAALQYLHAALHGAVCRRLMTFLYFPGFFFLTVVLSSLRQLSISTSILSDPSRLPEQATEAVSKTNETAGET</sequence>
<dbReference type="EMBL" id="MCFN01000132">
    <property type="protein sequence ID" value="OXB64140.1"/>
    <property type="molecule type" value="Genomic_DNA"/>
</dbReference>
<comment type="subcellular location">
    <subcellularLocation>
        <location evidence="1">Nucleus</location>
    </subcellularLocation>
</comment>
<dbReference type="STRING" id="9009.A0A226NA54"/>
<evidence type="ECO:0008006" key="9">
    <source>
        <dbReference type="Google" id="ProtNLM"/>
    </source>
</evidence>
<evidence type="ECO:0000256" key="3">
    <source>
        <dbReference type="ARBA" id="ARBA00023125"/>
    </source>
</evidence>
<keyword evidence="4" id="KW-0804">Transcription</keyword>
<evidence type="ECO:0000256" key="6">
    <source>
        <dbReference type="SAM" id="Phobius"/>
    </source>
</evidence>
<keyword evidence="5" id="KW-0539">Nucleus</keyword>
<keyword evidence="2" id="KW-0805">Transcription regulation</keyword>
<dbReference type="AlphaFoldDB" id="A0A226NA54"/>
<accession>A0A226NA54</accession>
<reference evidence="7 8" key="1">
    <citation type="submission" date="2016-07" db="EMBL/GenBank/DDBJ databases">
        <title>Disparate Historic Effective Population Sizes Predicted by Modern Levels of Genome Diversity for the Scaled Quail (Callipepla squamata) and the Northern Bobwhite (Colinus virginianus): Inferences from First and Second Generation Draft Genome Assemblies for Sympatric New World Quail.</title>
        <authorList>
            <person name="Oldeschulte D.L."/>
            <person name="Halley Y.A."/>
            <person name="Bhattarai E.K."/>
            <person name="Brashear W.A."/>
            <person name="Hill J."/>
            <person name="Metz R.P."/>
            <person name="Johnson C.D."/>
            <person name="Rollins D."/>
            <person name="Peterson M.J."/>
            <person name="Bickhart D.M."/>
            <person name="Decker J.E."/>
            <person name="Seabury C.M."/>
        </authorList>
    </citation>
    <scope>NUCLEOTIDE SEQUENCE [LARGE SCALE GENOMIC DNA]</scope>
    <source>
        <strain evidence="7 8">Texas</strain>
        <tissue evidence="7">Leg muscle</tissue>
    </source>
</reference>
<dbReference type="PANTHER" id="PTHR15741:SF23">
    <property type="entry name" value="MLX-INTERACTING PROTEIN"/>
    <property type="match status" value="1"/>
</dbReference>
<keyword evidence="6" id="KW-1133">Transmembrane helix</keyword>
<protein>
    <recommendedName>
        <fullName evidence="9">Transmembrane protein</fullName>
    </recommendedName>
</protein>
<comment type="caution">
    <text evidence="7">The sequence shown here is derived from an EMBL/GenBank/DDBJ whole genome shotgun (WGS) entry which is preliminary data.</text>
</comment>
<dbReference type="OrthoDB" id="6022628at2759"/>
<dbReference type="GO" id="GO:0005634">
    <property type="term" value="C:nucleus"/>
    <property type="evidence" value="ECO:0007669"/>
    <property type="project" value="UniProtKB-SubCell"/>
</dbReference>
<evidence type="ECO:0000313" key="7">
    <source>
        <dbReference type="EMBL" id="OXB64140.1"/>
    </source>
</evidence>
<dbReference type="Proteomes" id="UP000198323">
    <property type="component" value="Unassembled WGS sequence"/>
</dbReference>
<evidence type="ECO:0000256" key="4">
    <source>
        <dbReference type="ARBA" id="ARBA00023163"/>
    </source>
</evidence>
<feature type="transmembrane region" description="Helical" evidence="6">
    <location>
        <begin position="94"/>
        <end position="113"/>
    </location>
</feature>
<keyword evidence="3" id="KW-0238">DNA-binding</keyword>
<keyword evidence="6" id="KW-0472">Membrane</keyword>
<dbReference type="GO" id="GO:0000978">
    <property type="term" value="F:RNA polymerase II cis-regulatory region sequence-specific DNA binding"/>
    <property type="evidence" value="ECO:0007669"/>
    <property type="project" value="TreeGrafter"/>
</dbReference>
<proteinExistence type="predicted"/>
<dbReference type="InterPro" id="IPR052207">
    <property type="entry name" value="Max-like/E-box_TFs"/>
</dbReference>
<keyword evidence="8" id="KW-1185">Reference proteome</keyword>